<keyword evidence="3" id="KW-0430">Lectin</keyword>
<evidence type="ECO:0000259" key="10">
    <source>
        <dbReference type="PROSITE" id="PS50835"/>
    </source>
</evidence>
<feature type="domain" description="Ig-like" evidence="10">
    <location>
        <begin position="280"/>
        <end position="362"/>
    </location>
</feature>
<name>A0A8C3Y5A0_CATUS</name>
<proteinExistence type="inferred from homology"/>
<dbReference type="GO" id="GO:0033691">
    <property type="term" value="F:sialic acid binding"/>
    <property type="evidence" value="ECO:0007669"/>
    <property type="project" value="TreeGrafter"/>
</dbReference>
<dbReference type="Pfam" id="PF00047">
    <property type="entry name" value="ig"/>
    <property type="match status" value="1"/>
</dbReference>
<protein>
    <submittedName>
        <fullName evidence="11">Myelin associated glycoprotein</fullName>
    </submittedName>
</protein>
<evidence type="ECO:0000256" key="5">
    <source>
        <dbReference type="ARBA" id="ARBA00022989"/>
    </source>
</evidence>
<dbReference type="InterPro" id="IPR013162">
    <property type="entry name" value="CD80_C2-set"/>
</dbReference>
<dbReference type="GO" id="GO:0007155">
    <property type="term" value="P:cell adhesion"/>
    <property type="evidence" value="ECO:0007669"/>
    <property type="project" value="UniProtKB-KW"/>
</dbReference>
<dbReference type="AlphaFoldDB" id="A0A8C3Y5A0"/>
<comment type="subcellular location">
    <subcellularLocation>
        <location evidence="1">Membrane</location>
        <topology evidence="1">Single-pass type I membrane protein</topology>
    </subcellularLocation>
</comment>
<keyword evidence="12" id="KW-1185">Reference proteome</keyword>
<dbReference type="InterPro" id="IPR007110">
    <property type="entry name" value="Ig-like_dom"/>
</dbReference>
<dbReference type="InterPro" id="IPR013783">
    <property type="entry name" value="Ig-like_fold"/>
</dbReference>
<dbReference type="InterPro" id="IPR013151">
    <property type="entry name" value="Immunoglobulin_dom"/>
</dbReference>
<dbReference type="Gene3D" id="2.60.40.10">
    <property type="entry name" value="Immunoglobulins"/>
    <property type="match status" value="3"/>
</dbReference>
<dbReference type="PANTHER" id="PTHR12035:SF107">
    <property type="entry name" value="MYELIN-ASSOCIATED GLYCOPROTEIN"/>
    <property type="match status" value="1"/>
</dbReference>
<dbReference type="Pfam" id="PF08205">
    <property type="entry name" value="C2-set_2"/>
    <property type="match status" value="1"/>
</dbReference>
<evidence type="ECO:0000256" key="9">
    <source>
        <dbReference type="ARBA" id="ARBA00038361"/>
    </source>
</evidence>
<keyword evidence="8" id="KW-0393">Immunoglobulin domain</keyword>
<dbReference type="SUPFAM" id="SSF48726">
    <property type="entry name" value="Immunoglobulin"/>
    <property type="match status" value="3"/>
</dbReference>
<accession>A0A8C3Y5A0</accession>
<comment type="similarity">
    <text evidence="9">Belongs to the immunoglobulin superfamily. SIGLEC (sialic acid binding Ig-like lectin) family.</text>
</comment>
<evidence type="ECO:0000256" key="3">
    <source>
        <dbReference type="ARBA" id="ARBA00022734"/>
    </source>
</evidence>
<reference evidence="11" key="1">
    <citation type="submission" date="2020-10" db="EMBL/GenBank/DDBJ databases">
        <title>Catharus ustulatus (Swainson's thrush) genome, bCatUst1, primary haplotype v2.</title>
        <authorList>
            <person name="Delmore K."/>
            <person name="Vafadar M."/>
            <person name="Formenti G."/>
            <person name="Chow W."/>
            <person name="Pelan S."/>
            <person name="Howe K."/>
            <person name="Rhie A."/>
            <person name="Mountcastle J."/>
            <person name="Haase B."/>
            <person name="Fedrigo O."/>
            <person name="Jarvis E.D."/>
        </authorList>
    </citation>
    <scope>NUCLEOTIDE SEQUENCE [LARGE SCALE GENOMIC DNA]</scope>
</reference>
<dbReference type="PANTHER" id="PTHR12035">
    <property type="entry name" value="SIALIC ACID BINDING IMMUNOGLOBULIN-LIKE LECTIN"/>
    <property type="match status" value="1"/>
</dbReference>
<evidence type="ECO:0000313" key="12">
    <source>
        <dbReference type="Proteomes" id="UP000694563"/>
    </source>
</evidence>
<evidence type="ECO:0000256" key="2">
    <source>
        <dbReference type="ARBA" id="ARBA00022692"/>
    </source>
</evidence>
<evidence type="ECO:0000256" key="1">
    <source>
        <dbReference type="ARBA" id="ARBA00004479"/>
    </source>
</evidence>
<dbReference type="SMART" id="SM00408">
    <property type="entry name" value="IGc2"/>
    <property type="match status" value="2"/>
</dbReference>
<keyword evidence="2" id="KW-0812">Transmembrane</keyword>
<reference evidence="11" key="3">
    <citation type="submission" date="2025-09" db="UniProtKB">
        <authorList>
            <consortium name="Ensembl"/>
        </authorList>
    </citation>
    <scope>IDENTIFICATION</scope>
</reference>
<evidence type="ECO:0000256" key="7">
    <source>
        <dbReference type="ARBA" id="ARBA00023157"/>
    </source>
</evidence>
<dbReference type="GO" id="GO:0030246">
    <property type="term" value="F:carbohydrate binding"/>
    <property type="evidence" value="ECO:0007669"/>
    <property type="project" value="UniProtKB-KW"/>
</dbReference>
<feature type="domain" description="Ig-like" evidence="10">
    <location>
        <begin position="110"/>
        <end position="275"/>
    </location>
</feature>
<keyword evidence="4" id="KW-0130">Cell adhesion</keyword>
<reference evidence="11" key="2">
    <citation type="submission" date="2025-08" db="UniProtKB">
        <authorList>
            <consortium name="Ensembl"/>
        </authorList>
    </citation>
    <scope>IDENTIFICATION</scope>
</reference>
<evidence type="ECO:0000256" key="8">
    <source>
        <dbReference type="ARBA" id="ARBA00023319"/>
    </source>
</evidence>
<dbReference type="SMART" id="SM00409">
    <property type="entry name" value="IG"/>
    <property type="match status" value="3"/>
</dbReference>
<dbReference type="PROSITE" id="PS50835">
    <property type="entry name" value="IG_LIKE"/>
    <property type="match status" value="2"/>
</dbReference>
<keyword evidence="5" id="KW-1133">Transmembrane helix</keyword>
<evidence type="ECO:0000256" key="6">
    <source>
        <dbReference type="ARBA" id="ARBA00023136"/>
    </source>
</evidence>
<dbReference type="GO" id="GO:0005886">
    <property type="term" value="C:plasma membrane"/>
    <property type="evidence" value="ECO:0007669"/>
    <property type="project" value="TreeGrafter"/>
</dbReference>
<dbReference type="InterPro" id="IPR003598">
    <property type="entry name" value="Ig_sub2"/>
</dbReference>
<keyword evidence="7" id="KW-1015">Disulfide bond</keyword>
<dbReference type="Pfam" id="PF13927">
    <property type="entry name" value="Ig_3"/>
    <property type="match status" value="1"/>
</dbReference>
<evidence type="ECO:0000313" key="11">
    <source>
        <dbReference type="Ensembl" id="ENSCUSP00005018329.1"/>
    </source>
</evidence>
<dbReference type="Ensembl" id="ENSCUST00005019009.1">
    <property type="protein sequence ID" value="ENSCUSP00005018329.1"/>
    <property type="gene ID" value="ENSCUSG00005011722.1"/>
</dbReference>
<dbReference type="InterPro" id="IPR036179">
    <property type="entry name" value="Ig-like_dom_sf"/>
</dbReference>
<keyword evidence="6" id="KW-0472">Membrane</keyword>
<sequence>IFWGVFRGWSGSPGCATAPCSWGRPSAPSWPAGITQFFGDFLQIFLGFFGYFLGYFSGLVGDPGLRDCSLQLGPPLSPELAGRYYCRGDLGGYNQYSFSEHTTLEVMEEPVLEVPAELVAGAVAELRCRVPDSCPRQRPRLRWEGTEELPEVSESERREDAAGAGSVVARLRFRPRREDGGRRLGCQVTLPNSSLAFNAGVALDVQYEPQVLEVSGPSEALEGSQVDFGCQVLREEPGVASLPLHLAQVSPQDSGTYTCVAENRHGRHNRSLELHVAYAPRPPVLNGTLWVVAGDQVSLTCAAASHPAPIVTLARGRRVVAAAVYEPQVRLELPAAAPEDGGEYLCRAENQHGASSLAFNVTVEYPPVLLPESRCAPLGDGAARCVCAAAALPLPVLAFELPSLNLTVAEGHRDFALTAPGGGPGGPGGGPGEAVTAVLTLRGGLEPRLAVLCAARNGHGAARMQLRFHHPAHLGTPGHTWGVYLGYLGTPGGLEPWLAVLCAARNGHGAARMQLRFHHPGEAPGGTPGHTWGYLEDTWAHLGGVFGLPGHTWGHLGFVFGSPGHTWAHLGHSWGHLGAPGHTWGTEYHTWAHMGDVFGSPGHT</sequence>
<evidence type="ECO:0000256" key="4">
    <source>
        <dbReference type="ARBA" id="ARBA00022889"/>
    </source>
</evidence>
<dbReference type="Proteomes" id="UP000694563">
    <property type="component" value="Chromosome 39"/>
</dbReference>
<dbReference type="InterPro" id="IPR003599">
    <property type="entry name" value="Ig_sub"/>
</dbReference>
<organism evidence="11 12">
    <name type="scientific">Catharus ustulatus</name>
    <name type="common">Russet-backed thrush</name>
    <name type="synonym">Hylocichla ustulatus</name>
    <dbReference type="NCBI Taxonomy" id="91951"/>
    <lineage>
        <taxon>Eukaryota</taxon>
        <taxon>Metazoa</taxon>
        <taxon>Chordata</taxon>
        <taxon>Craniata</taxon>
        <taxon>Vertebrata</taxon>
        <taxon>Euteleostomi</taxon>
        <taxon>Archelosauria</taxon>
        <taxon>Archosauria</taxon>
        <taxon>Dinosauria</taxon>
        <taxon>Saurischia</taxon>
        <taxon>Theropoda</taxon>
        <taxon>Coelurosauria</taxon>
        <taxon>Aves</taxon>
        <taxon>Neognathae</taxon>
        <taxon>Neoaves</taxon>
        <taxon>Telluraves</taxon>
        <taxon>Australaves</taxon>
        <taxon>Passeriformes</taxon>
        <taxon>Turdidae</taxon>
        <taxon>Catharus</taxon>
    </lineage>
</organism>
<dbReference type="InterPro" id="IPR051036">
    <property type="entry name" value="SIGLEC"/>
</dbReference>